<organism evidence="1 2">
    <name type="scientific">Streptomyces thermoalcalitolerans</name>
    <dbReference type="NCBI Taxonomy" id="65605"/>
    <lineage>
        <taxon>Bacteria</taxon>
        <taxon>Bacillati</taxon>
        <taxon>Actinomycetota</taxon>
        <taxon>Actinomycetes</taxon>
        <taxon>Kitasatosporales</taxon>
        <taxon>Streptomycetaceae</taxon>
        <taxon>Streptomyces</taxon>
    </lineage>
</organism>
<reference evidence="1 2" key="1">
    <citation type="journal article" date="2019" name="Int. J. Syst. Evol. Microbiol.">
        <title>The Global Catalogue of Microorganisms (GCM) 10K type strain sequencing project: providing services to taxonomists for standard genome sequencing and annotation.</title>
        <authorList>
            <consortium name="The Broad Institute Genomics Platform"/>
            <consortium name="The Broad Institute Genome Sequencing Center for Infectious Disease"/>
            <person name="Wu L."/>
            <person name="Ma J."/>
        </authorList>
    </citation>
    <scope>NUCLEOTIDE SEQUENCE [LARGE SCALE GENOMIC DNA]</scope>
    <source>
        <strain evidence="1 2">JCM 10673</strain>
    </source>
</reference>
<proteinExistence type="predicted"/>
<protein>
    <submittedName>
        <fullName evidence="1">DNA-binding protein</fullName>
    </submittedName>
</protein>
<evidence type="ECO:0000313" key="2">
    <source>
        <dbReference type="Proteomes" id="UP001501005"/>
    </source>
</evidence>
<evidence type="ECO:0000313" key="1">
    <source>
        <dbReference type="EMBL" id="GAA0913633.1"/>
    </source>
</evidence>
<accession>A0ABN1NPR9</accession>
<sequence length="434" mass="47045">MLAWLCAREGISYRRFNQKFTTHGVRLFGNSPKNPTCGETQFRRWTGGKLQTLPSPEACQILEAIWPQYTAEQLFGPPPKGDPQAPVYNLKERVCMTAEEALSGADVTASASISDNTIDELRDQVQAVAQGYHLMSPAQAYEATDRLRVAIERQRDRTQIPVQQQELMILNGQAAALLSVAAFNLGYFQPARSLARAAAVFGEAARFTPLQAYADGTLAYIAYHTGNASEAVAKATRALSYGGLGDMAKRRLQAIMARAHAHLGDAVSARRAIQISAEQGQDRYDDLHDGVGGEFAFPSERLALSTSTTALLIGDAERAEANAQRALDLLAQRPQKAQSAHVRAGAAADLAYARLLADDVDGATDALTPVWEVPAEHRQTGIIVRTARIARYLARPVYHGAAVAASLRDQIEEFNRVSPPHRIGPHVGLLAIEG</sequence>
<name>A0ABN1NPR9_9ACTN</name>
<keyword evidence="2" id="KW-1185">Reference proteome</keyword>
<dbReference type="Proteomes" id="UP001501005">
    <property type="component" value="Unassembled WGS sequence"/>
</dbReference>
<dbReference type="RefSeq" id="WP_344049719.1">
    <property type="nucleotide sequence ID" value="NZ_BAAAHG010000018.1"/>
</dbReference>
<gene>
    <name evidence="1" type="ORF">GCM10009549_27130</name>
</gene>
<keyword evidence="1" id="KW-0238">DNA-binding</keyword>
<comment type="caution">
    <text evidence="1">The sequence shown here is derived from an EMBL/GenBank/DDBJ whole genome shotgun (WGS) entry which is preliminary data.</text>
</comment>
<dbReference type="GO" id="GO:0003677">
    <property type="term" value="F:DNA binding"/>
    <property type="evidence" value="ECO:0007669"/>
    <property type="project" value="UniProtKB-KW"/>
</dbReference>
<dbReference type="EMBL" id="BAAAHG010000018">
    <property type="protein sequence ID" value="GAA0913633.1"/>
    <property type="molecule type" value="Genomic_DNA"/>
</dbReference>